<comment type="caution">
    <text evidence="1">The sequence shown here is derived from an EMBL/GenBank/DDBJ whole genome shotgun (WGS) entry which is preliminary data.</text>
</comment>
<keyword evidence="2" id="KW-1185">Reference proteome</keyword>
<organism evidence="1 2">
    <name type="scientific">Cohnella soli</name>
    <dbReference type="NCBI Taxonomy" id="425005"/>
    <lineage>
        <taxon>Bacteria</taxon>
        <taxon>Bacillati</taxon>
        <taxon>Bacillota</taxon>
        <taxon>Bacilli</taxon>
        <taxon>Bacillales</taxon>
        <taxon>Paenibacillaceae</taxon>
        <taxon>Cohnella</taxon>
    </lineage>
</organism>
<dbReference type="RefSeq" id="WP_378134050.1">
    <property type="nucleotide sequence ID" value="NZ_JBHSMI010000025.1"/>
</dbReference>
<gene>
    <name evidence="1" type="ORF">ACFPOF_15190</name>
</gene>
<sequence>MSEQILHQILNEIKGLNARFGTVEGDVSSLKMDMGQLKADVADLKSDVAVLKTDVADLKTDVGNLQVGQAELLQLITALKYGQEMTHTKLDVLTLDVRRLEGHFIRLQNNREKESTRLRGDIRLLNHRIADVELEVERLKNR</sequence>
<protein>
    <submittedName>
        <fullName evidence="1">Uncharacterized protein</fullName>
    </submittedName>
</protein>
<dbReference type="Proteomes" id="UP001596113">
    <property type="component" value="Unassembled WGS sequence"/>
</dbReference>
<proteinExistence type="predicted"/>
<name>A0ABW0HVA1_9BACL</name>
<evidence type="ECO:0000313" key="1">
    <source>
        <dbReference type="EMBL" id="MFC5404087.1"/>
    </source>
</evidence>
<reference evidence="2" key="1">
    <citation type="journal article" date="2019" name="Int. J. Syst. Evol. Microbiol.">
        <title>The Global Catalogue of Microorganisms (GCM) 10K type strain sequencing project: providing services to taxonomists for standard genome sequencing and annotation.</title>
        <authorList>
            <consortium name="The Broad Institute Genomics Platform"/>
            <consortium name="The Broad Institute Genome Sequencing Center for Infectious Disease"/>
            <person name="Wu L."/>
            <person name="Ma J."/>
        </authorList>
    </citation>
    <scope>NUCLEOTIDE SEQUENCE [LARGE SCALE GENOMIC DNA]</scope>
    <source>
        <strain evidence="2">CGMCC 1.18575</strain>
    </source>
</reference>
<dbReference type="EMBL" id="JBHSMI010000025">
    <property type="protein sequence ID" value="MFC5404087.1"/>
    <property type="molecule type" value="Genomic_DNA"/>
</dbReference>
<evidence type="ECO:0000313" key="2">
    <source>
        <dbReference type="Proteomes" id="UP001596113"/>
    </source>
</evidence>
<accession>A0ABW0HVA1</accession>
<dbReference type="Gene3D" id="1.20.5.170">
    <property type="match status" value="1"/>
</dbReference>